<keyword evidence="3" id="KW-1185">Reference proteome</keyword>
<evidence type="ECO:0000313" key="3">
    <source>
        <dbReference type="Proteomes" id="UP000282551"/>
    </source>
</evidence>
<dbReference type="RefSeq" id="WP_126333957.1">
    <property type="nucleotide sequence ID" value="NZ_AP022604.1"/>
</dbReference>
<dbReference type="EMBL" id="LR134355">
    <property type="protein sequence ID" value="VEG48117.1"/>
    <property type="molecule type" value="Genomic_DNA"/>
</dbReference>
<protein>
    <recommendedName>
        <fullName evidence="4">Transmembrane protein</fullName>
    </recommendedName>
</protein>
<name>A0A3S4RSX1_MYCCI</name>
<evidence type="ECO:0008006" key="4">
    <source>
        <dbReference type="Google" id="ProtNLM"/>
    </source>
</evidence>
<feature type="transmembrane region" description="Helical" evidence="1">
    <location>
        <begin position="12"/>
        <end position="34"/>
    </location>
</feature>
<keyword evidence="1" id="KW-1133">Transmembrane helix</keyword>
<accession>A0A3S4RSX1</accession>
<reference evidence="2 3" key="1">
    <citation type="submission" date="2018-12" db="EMBL/GenBank/DDBJ databases">
        <authorList>
            <consortium name="Pathogen Informatics"/>
        </authorList>
    </citation>
    <scope>NUCLEOTIDE SEQUENCE [LARGE SCALE GENOMIC DNA]</scope>
    <source>
        <strain evidence="2 3">NCTC10485</strain>
    </source>
</reference>
<gene>
    <name evidence="2" type="ORF">NCTC10485_02410</name>
</gene>
<keyword evidence="1" id="KW-0812">Transmembrane</keyword>
<evidence type="ECO:0000256" key="1">
    <source>
        <dbReference type="SAM" id="Phobius"/>
    </source>
</evidence>
<sequence>MHNVTLTSSAATATLTVGLAAYSALILAGIAVAIHGARRHRRGQAIAAVVLVGVLTLAGVVMGIVSSVA</sequence>
<dbReference type="AlphaFoldDB" id="A0A3S4RSX1"/>
<feature type="transmembrane region" description="Helical" evidence="1">
    <location>
        <begin position="46"/>
        <end position="68"/>
    </location>
</feature>
<keyword evidence="1" id="KW-0472">Membrane</keyword>
<proteinExistence type="predicted"/>
<evidence type="ECO:0000313" key="2">
    <source>
        <dbReference type="EMBL" id="VEG48117.1"/>
    </source>
</evidence>
<organism evidence="2 3">
    <name type="scientific">Mycolicibacterium chitae</name>
    <name type="common">Mycobacterium chitae</name>
    <dbReference type="NCBI Taxonomy" id="1792"/>
    <lineage>
        <taxon>Bacteria</taxon>
        <taxon>Bacillati</taxon>
        <taxon>Actinomycetota</taxon>
        <taxon>Actinomycetes</taxon>
        <taxon>Mycobacteriales</taxon>
        <taxon>Mycobacteriaceae</taxon>
        <taxon>Mycolicibacterium</taxon>
    </lineage>
</organism>
<dbReference type="Proteomes" id="UP000282551">
    <property type="component" value="Chromosome"/>
</dbReference>